<feature type="chain" id="PRO_5043869779" description="Rieske domain-containing protein" evidence="1">
    <location>
        <begin position="24"/>
        <end position="146"/>
    </location>
</feature>
<reference evidence="4" key="1">
    <citation type="submission" date="2015-12" db="EMBL/GenBank/DDBJ databases">
        <title>FDA dAtabase for Regulatory Grade micrObial Sequences (FDA-ARGOS): Supporting development and validation of Infectious Disease Dx tests.</title>
        <authorList>
            <person name="Hoffmann M."/>
            <person name="Allard M."/>
            <person name="Evans P."/>
            <person name="Brown E."/>
            <person name="Tallon L.J."/>
            <person name="Sadzewicz L."/>
            <person name="Sengamalay N."/>
            <person name="Ott S."/>
            <person name="Godinez A."/>
            <person name="Nagaraj S."/>
            <person name="Vyas G."/>
            <person name="Aluvathingal J."/>
            <person name="Nadendla S."/>
            <person name="Geyer C."/>
            <person name="Sichtig H."/>
        </authorList>
    </citation>
    <scope>NUCLEOTIDE SEQUENCE [LARGE SCALE GENOMIC DNA]</scope>
    <source>
        <strain evidence="4">ATCC 33809</strain>
    </source>
</reference>
<accession>A0AAX2LS30</accession>
<proteinExistence type="predicted"/>
<organism evidence="3 5">
    <name type="scientific">Vibrio fluvialis</name>
    <dbReference type="NCBI Taxonomy" id="676"/>
    <lineage>
        <taxon>Bacteria</taxon>
        <taxon>Pseudomonadati</taxon>
        <taxon>Pseudomonadota</taxon>
        <taxon>Gammaproteobacteria</taxon>
        <taxon>Vibrionales</taxon>
        <taxon>Vibrionaceae</taxon>
        <taxon>Vibrio</taxon>
    </lineage>
</organism>
<evidence type="ECO:0000256" key="1">
    <source>
        <dbReference type="SAM" id="SignalP"/>
    </source>
</evidence>
<keyword evidence="4" id="KW-1185">Reference proteome</keyword>
<dbReference type="KEGG" id="vfl:AL536_14640"/>
<evidence type="ECO:0000313" key="2">
    <source>
        <dbReference type="EMBL" id="AMF94687.1"/>
    </source>
</evidence>
<dbReference type="Proteomes" id="UP000254626">
    <property type="component" value="Unassembled WGS sequence"/>
</dbReference>
<gene>
    <name evidence="2" type="ORF">AL536_14640</name>
    <name evidence="3" type="ORF">NCTC11327_01675</name>
</gene>
<evidence type="ECO:0000313" key="3">
    <source>
        <dbReference type="EMBL" id="SUP25179.1"/>
    </source>
</evidence>
<keyword evidence="1" id="KW-0732">Signal</keyword>
<dbReference type="EMBL" id="CP014035">
    <property type="protein sequence ID" value="AMF94687.1"/>
    <property type="molecule type" value="Genomic_DNA"/>
</dbReference>
<dbReference type="GeneID" id="29387263"/>
<evidence type="ECO:0000313" key="5">
    <source>
        <dbReference type="Proteomes" id="UP000254626"/>
    </source>
</evidence>
<protein>
    <recommendedName>
        <fullName evidence="6">Rieske domain-containing protein</fullName>
    </recommendedName>
</protein>
<dbReference type="RefSeq" id="WP_061056611.1">
    <property type="nucleotide sequence ID" value="NZ_CABLBX010000003.1"/>
</dbReference>
<reference evidence="2" key="2">
    <citation type="submission" date="2018-01" db="EMBL/GenBank/DDBJ databases">
        <title>FDA dAtabase for Regulatory Grade micrObial Sequences (FDA-ARGOS): Supporting development and validation of Infectious Disease Dx tests.</title>
        <authorList>
            <person name="Hoffmann M."/>
            <person name="Allard M."/>
            <person name="Evans P."/>
            <person name="Brown E."/>
            <person name="Tallon L."/>
            <person name="Sadzewicz L."/>
            <person name="Sengamalay N."/>
            <person name="Ott S."/>
            <person name="Godinez A."/>
            <person name="Nagaraj S."/>
            <person name="Vyas G."/>
            <person name="Aluvathingal J."/>
            <person name="Nadendla S."/>
            <person name="Geyer C."/>
            <person name="Sichtig H."/>
        </authorList>
    </citation>
    <scope>NUCLEOTIDE SEQUENCE</scope>
    <source>
        <strain evidence="2">ATCC 33809</strain>
    </source>
</reference>
<dbReference type="Proteomes" id="UP000057088">
    <property type="component" value="Chromosome 2"/>
</dbReference>
<reference evidence="3 5" key="3">
    <citation type="submission" date="2018-06" db="EMBL/GenBank/DDBJ databases">
        <authorList>
            <consortium name="Pathogen Informatics"/>
            <person name="Doyle S."/>
        </authorList>
    </citation>
    <scope>NUCLEOTIDE SEQUENCE [LARGE SCALE GENOMIC DNA]</scope>
    <source>
        <strain evidence="3 5">NCTC11327</strain>
    </source>
</reference>
<dbReference type="PROSITE" id="PS51257">
    <property type="entry name" value="PROKAR_LIPOPROTEIN"/>
    <property type="match status" value="1"/>
</dbReference>
<feature type="signal peptide" evidence="1">
    <location>
        <begin position="1"/>
        <end position="23"/>
    </location>
</feature>
<name>A0AAX2LS30_VIBFL</name>
<sequence length="146" mass="15903">MTMKTLIMLFVSFFIISGCSSSATSESPNSIVPKSTFKNTTVWNSGQKFWNVIGSTDDPKIDHNSWIAIYRDKCGTDPGKLSATGAMCPHNALGGHVVKDGQSQYPAKNSAVYILPICTSENNQPSLEMTVAADDTCVVVLNYWMK</sequence>
<dbReference type="AlphaFoldDB" id="A0AAX2LS30"/>
<evidence type="ECO:0008006" key="6">
    <source>
        <dbReference type="Google" id="ProtNLM"/>
    </source>
</evidence>
<evidence type="ECO:0000313" key="4">
    <source>
        <dbReference type="Proteomes" id="UP000057088"/>
    </source>
</evidence>
<dbReference type="EMBL" id="UHIP01000001">
    <property type="protein sequence ID" value="SUP25179.1"/>
    <property type="molecule type" value="Genomic_DNA"/>
</dbReference>